<name>A0A2W2HWG8_9ACTN</name>
<feature type="compositionally biased region" description="Basic and acidic residues" evidence="1">
    <location>
        <begin position="74"/>
        <end position="85"/>
    </location>
</feature>
<proteinExistence type="predicted"/>
<evidence type="ECO:0000313" key="2">
    <source>
        <dbReference type="EMBL" id="PZG42954.1"/>
    </source>
</evidence>
<feature type="region of interest" description="Disordered" evidence="1">
    <location>
        <begin position="66"/>
        <end position="85"/>
    </location>
</feature>
<reference evidence="2 3" key="1">
    <citation type="submission" date="2018-01" db="EMBL/GenBank/DDBJ databases">
        <title>Draft genome sequence of Sphaerisporangium sp. 7K107.</title>
        <authorList>
            <person name="Sahin N."/>
            <person name="Saygin H."/>
            <person name="Ay H."/>
        </authorList>
    </citation>
    <scope>NUCLEOTIDE SEQUENCE [LARGE SCALE GENOMIC DNA]</scope>
    <source>
        <strain evidence="2 3">7K107</strain>
    </source>
</reference>
<sequence>MDRRCFLNENLDHLELPREFLHGGRPARGVHRKDGTAAEHCLKHGLHVPQFVVAVQFAAHRAQVGGGVELGEPGEGRRVEPADSS</sequence>
<organism evidence="2 3">
    <name type="scientific">Spongiactinospora gelatinilytica</name>
    <dbReference type="NCBI Taxonomy" id="2666298"/>
    <lineage>
        <taxon>Bacteria</taxon>
        <taxon>Bacillati</taxon>
        <taxon>Actinomycetota</taxon>
        <taxon>Actinomycetes</taxon>
        <taxon>Streptosporangiales</taxon>
        <taxon>Streptosporangiaceae</taxon>
        <taxon>Spongiactinospora</taxon>
    </lineage>
</organism>
<keyword evidence="3" id="KW-1185">Reference proteome</keyword>
<evidence type="ECO:0000313" key="3">
    <source>
        <dbReference type="Proteomes" id="UP000248544"/>
    </source>
</evidence>
<protein>
    <submittedName>
        <fullName evidence="2">Uncharacterized protein</fullName>
    </submittedName>
</protein>
<evidence type="ECO:0000256" key="1">
    <source>
        <dbReference type="SAM" id="MobiDB-lite"/>
    </source>
</evidence>
<accession>A0A2W2HWG8</accession>
<dbReference type="EMBL" id="POUA01000146">
    <property type="protein sequence ID" value="PZG42954.1"/>
    <property type="molecule type" value="Genomic_DNA"/>
</dbReference>
<dbReference type="Proteomes" id="UP000248544">
    <property type="component" value="Unassembled WGS sequence"/>
</dbReference>
<dbReference type="AlphaFoldDB" id="A0A2W2HWG8"/>
<comment type="caution">
    <text evidence="2">The sequence shown here is derived from an EMBL/GenBank/DDBJ whole genome shotgun (WGS) entry which is preliminary data.</text>
</comment>
<gene>
    <name evidence="2" type="ORF">C1I98_19215</name>
</gene>